<feature type="transmembrane region" description="Helical" evidence="6">
    <location>
        <begin position="31"/>
        <end position="54"/>
    </location>
</feature>
<evidence type="ECO:0000256" key="5">
    <source>
        <dbReference type="ARBA" id="ARBA00038359"/>
    </source>
</evidence>
<proteinExistence type="inferred from homology"/>
<keyword evidence="4 6" id="KW-0472">Membrane</keyword>
<evidence type="ECO:0000313" key="8">
    <source>
        <dbReference type="EMBL" id="RAK99528.1"/>
    </source>
</evidence>
<evidence type="ECO:0000313" key="9">
    <source>
        <dbReference type="Proteomes" id="UP000249402"/>
    </source>
</evidence>
<evidence type="ECO:0000256" key="4">
    <source>
        <dbReference type="ARBA" id="ARBA00023136"/>
    </source>
</evidence>
<accession>A0A395GWX0</accession>
<dbReference type="InterPro" id="IPR052337">
    <property type="entry name" value="SAT4-like"/>
</dbReference>
<feature type="domain" description="Rhodopsin" evidence="7">
    <location>
        <begin position="8"/>
        <end position="206"/>
    </location>
</feature>
<evidence type="ECO:0000259" key="7">
    <source>
        <dbReference type="Pfam" id="PF20684"/>
    </source>
</evidence>
<comment type="similarity">
    <text evidence="5">Belongs to the SAT4 family.</text>
</comment>
<dbReference type="OrthoDB" id="444631at2759"/>
<gene>
    <name evidence="8" type="ORF">BO80DRAFT_426515</name>
</gene>
<dbReference type="GeneID" id="37224650"/>
<dbReference type="Pfam" id="PF20684">
    <property type="entry name" value="Fung_rhodopsin"/>
    <property type="match status" value="1"/>
</dbReference>
<sequence>MDYSWGVSSHNGLGKHIDDVPTDNIAGIVELLYVFQIFYVLGPASVKLSLLFLYRRVFERSKFLRLVYGMMGLIVVFGIVVTFMAIFNCTPISAFWTSKGKCFDFKFFALGYAVVNIVTDLAIWLMPIPIVWKIQMPIQQKIALSFIFALGLFDCGAAVARLCLSMLILDNSDITWDYAPGFMWSIIEVSIGILCTCLPTMRVILEAVFNRKTARKFGLCSDTNSDQRVSDVAWPRSNDYDEFADQGRRKGSNHINRDLTGLQDLEWDGESQRGLVGCEELNDELQPPRAPRLSRST</sequence>
<evidence type="ECO:0000256" key="3">
    <source>
        <dbReference type="ARBA" id="ARBA00022989"/>
    </source>
</evidence>
<dbReference type="EMBL" id="KZ824446">
    <property type="protein sequence ID" value="RAK99528.1"/>
    <property type="molecule type" value="Genomic_DNA"/>
</dbReference>
<feature type="transmembrane region" description="Helical" evidence="6">
    <location>
        <begin position="181"/>
        <end position="205"/>
    </location>
</feature>
<evidence type="ECO:0000256" key="2">
    <source>
        <dbReference type="ARBA" id="ARBA00022692"/>
    </source>
</evidence>
<dbReference type="InterPro" id="IPR049326">
    <property type="entry name" value="Rhodopsin_dom_fungi"/>
</dbReference>
<evidence type="ECO:0000256" key="1">
    <source>
        <dbReference type="ARBA" id="ARBA00004141"/>
    </source>
</evidence>
<reference evidence="8 9" key="1">
    <citation type="submission" date="2018-02" db="EMBL/GenBank/DDBJ databases">
        <title>The genomes of Aspergillus section Nigri reveals drivers in fungal speciation.</title>
        <authorList>
            <consortium name="DOE Joint Genome Institute"/>
            <person name="Vesth T.C."/>
            <person name="Nybo J."/>
            <person name="Theobald S."/>
            <person name="Brandl J."/>
            <person name="Frisvad J.C."/>
            <person name="Nielsen K.F."/>
            <person name="Lyhne E.K."/>
            <person name="Kogle M.E."/>
            <person name="Kuo A."/>
            <person name="Riley R."/>
            <person name="Clum A."/>
            <person name="Nolan M."/>
            <person name="Lipzen A."/>
            <person name="Salamov A."/>
            <person name="Henrissat B."/>
            <person name="Wiebenga A."/>
            <person name="De vries R.P."/>
            <person name="Grigoriev I.V."/>
            <person name="Mortensen U.H."/>
            <person name="Andersen M.R."/>
            <person name="Baker S.E."/>
        </authorList>
    </citation>
    <scope>NUCLEOTIDE SEQUENCE [LARGE SCALE GENOMIC DNA]</scope>
    <source>
        <strain evidence="8 9">CBS 121593</strain>
    </source>
</reference>
<dbReference type="RefSeq" id="XP_025573856.1">
    <property type="nucleotide sequence ID" value="XM_025719785.1"/>
</dbReference>
<feature type="transmembrane region" description="Helical" evidence="6">
    <location>
        <begin position="107"/>
        <end position="132"/>
    </location>
</feature>
<keyword evidence="9" id="KW-1185">Reference proteome</keyword>
<dbReference type="PANTHER" id="PTHR33048:SF47">
    <property type="entry name" value="INTEGRAL MEMBRANE PROTEIN-RELATED"/>
    <property type="match status" value="1"/>
</dbReference>
<dbReference type="Proteomes" id="UP000249402">
    <property type="component" value="Unassembled WGS sequence"/>
</dbReference>
<dbReference type="GO" id="GO:0016020">
    <property type="term" value="C:membrane"/>
    <property type="evidence" value="ECO:0007669"/>
    <property type="project" value="UniProtKB-SubCell"/>
</dbReference>
<feature type="transmembrane region" description="Helical" evidence="6">
    <location>
        <begin position="66"/>
        <end position="87"/>
    </location>
</feature>
<keyword evidence="2 6" id="KW-0812">Transmembrane</keyword>
<organism evidence="8 9">
    <name type="scientific">Aspergillus ibericus CBS 121593</name>
    <dbReference type="NCBI Taxonomy" id="1448316"/>
    <lineage>
        <taxon>Eukaryota</taxon>
        <taxon>Fungi</taxon>
        <taxon>Dikarya</taxon>
        <taxon>Ascomycota</taxon>
        <taxon>Pezizomycotina</taxon>
        <taxon>Eurotiomycetes</taxon>
        <taxon>Eurotiomycetidae</taxon>
        <taxon>Eurotiales</taxon>
        <taxon>Aspergillaceae</taxon>
        <taxon>Aspergillus</taxon>
        <taxon>Aspergillus subgen. Circumdati</taxon>
    </lineage>
</organism>
<dbReference type="VEuPathDB" id="FungiDB:BO80DRAFT_426515"/>
<dbReference type="PANTHER" id="PTHR33048">
    <property type="entry name" value="PTH11-LIKE INTEGRAL MEMBRANE PROTEIN (AFU_ORTHOLOGUE AFUA_5G11245)"/>
    <property type="match status" value="1"/>
</dbReference>
<protein>
    <recommendedName>
        <fullName evidence="7">Rhodopsin domain-containing protein</fullName>
    </recommendedName>
</protein>
<name>A0A395GWX0_9EURO</name>
<evidence type="ECO:0000256" key="6">
    <source>
        <dbReference type="SAM" id="Phobius"/>
    </source>
</evidence>
<dbReference type="AlphaFoldDB" id="A0A395GWX0"/>
<keyword evidence="3 6" id="KW-1133">Transmembrane helix</keyword>
<comment type="subcellular location">
    <subcellularLocation>
        <location evidence="1">Membrane</location>
        <topology evidence="1">Multi-pass membrane protein</topology>
    </subcellularLocation>
</comment>
<feature type="transmembrane region" description="Helical" evidence="6">
    <location>
        <begin position="144"/>
        <end position="169"/>
    </location>
</feature>